<reference evidence="2 3" key="1">
    <citation type="submission" date="2018-06" db="EMBL/GenBank/DDBJ databases">
        <title>Comparative genomics reveals the genomic features of Rhizophagus irregularis, R. cerebriforme, R. diaphanum and Gigaspora rosea, and their symbiotic lifestyle signature.</title>
        <authorList>
            <person name="Morin E."/>
            <person name="San Clemente H."/>
            <person name="Chen E.C.H."/>
            <person name="De La Providencia I."/>
            <person name="Hainaut M."/>
            <person name="Kuo A."/>
            <person name="Kohler A."/>
            <person name="Murat C."/>
            <person name="Tang N."/>
            <person name="Roy S."/>
            <person name="Loubradou J."/>
            <person name="Henrissat B."/>
            <person name="Grigoriev I.V."/>
            <person name="Corradi N."/>
            <person name="Roux C."/>
            <person name="Martin F.M."/>
        </authorList>
    </citation>
    <scope>NUCLEOTIDE SEQUENCE [LARGE SCALE GENOMIC DNA]</scope>
    <source>
        <strain evidence="2 3">DAOM 194757</strain>
    </source>
</reference>
<dbReference type="OrthoDB" id="2374027at2759"/>
<keyword evidence="3" id="KW-1185">Reference proteome</keyword>
<dbReference type="InterPro" id="IPR011009">
    <property type="entry name" value="Kinase-like_dom_sf"/>
</dbReference>
<dbReference type="InterPro" id="IPR001245">
    <property type="entry name" value="Ser-Thr/Tyr_kinase_cat_dom"/>
</dbReference>
<dbReference type="InterPro" id="IPR000719">
    <property type="entry name" value="Prot_kinase_dom"/>
</dbReference>
<feature type="domain" description="Protein kinase" evidence="1">
    <location>
        <begin position="1"/>
        <end position="99"/>
    </location>
</feature>
<keyword evidence="2" id="KW-0808">Transferase</keyword>
<dbReference type="GO" id="GO:0005524">
    <property type="term" value="F:ATP binding"/>
    <property type="evidence" value="ECO:0007669"/>
    <property type="project" value="InterPro"/>
</dbReference>
<gene>
    <name evidence="2" type="ORF">C2G38_2204085</name>
</gene>
<evidence type="ECO:0000313" key="3">
    <source>
        <dbReference type="Proteomes" id="UP000266673"/>
    </source>
</evidence>
<protein>
    <submittedName>
        <fullName evidence="2">Kinase-like domain-containing protein</fullName>
    </submittedName>
</protein>
<dbReference type="SUPFAM" id="SSF56112">
    <property type="entry name" value="Protein kinase-like (PK-like)"/>
    <property type="match status" value="1"/>
</dbReference>
<evidence type="ECO:0000259" key="1">
    <source>
        <dbReference type="PROSITE" id="PS50011"/>
    </source>
</evidence>
<dbReference type="STRING" id="44941.A0A397ULT7"/>
<dbReference type="PANTHER" id="PTHR44329:SF6">
    <property type="entry name" value="RECEPTOR-INTERACTING SERINE_THREONINE-PROTEIN KINASE 1"/>
    <property type="match status" value="1"/>
</dbReference>
<dbReference type="InterPro" id="IPR051681">
    <property type="entry name" value="Ser/Thr_Kinases-Pseudokinases"/>
</dbReference>
<dbReference type="PANTHER" id="PTHR44329">
    <property type="entry name" value="SERINE/THREONINE-PROTEIN KINASE TNNI3K-RELATED"/>
    <property type="match status" value="1"/>
</dbReference>
<evidence type="ECO:0000313" key="2">
    <source>
        <dbReference type="EMBL" id="RIB11205.1"/>
    </source>
</evidence>
<accession>A0A397ULT7</accession>
<name>A0A397ULT7_9GLOM</name>
<dbReference type="GO" id="GO:0004674">
    <property type="term" value="F:protein serine/threonine kinase activity"/>
    <property type="evidence" value="ECO:0007669"/>
    <property type="project" value="TreeGrafter"/>
</dbReference>
<dbReference type="Proteomes" id="UP000266673">
    <property type="component" value="Unassembled WGS sequence"/>
</dbReference>
<dbReference type="AlphaFoldDB" id="A0A397ULT7"/>
<keyword evidence="2" id="KW-0418">Kinase</keyword>
<dbReference type="EMBL" id="QKWP01001162">
    <property type="protein sequence ID" value="RIB11205.1"/>
    <property type="molecule type" value="Genomic_DNA"/>
</dbReference>
<proteinExistence type="predicted"/>
<organism evidence="2 3">
    <name type="scientific">Gigaspora rosea</name>
    <dbReference type="NCBI Taxonomy" id="44941"/>
    <lineage>
        <taxon>Eukaryota</taxon>
        <taxon>Fungi</taxon>
        <taxon>Fungi incertae sedis</taxon>
        <taxon>Mucoromycota</taxon>
        <taxon>Glomeromycotina</taxon>
        <taxon>Glomeromycetes</taxon>
        <taxon>Diversisporales</taxon>
        <taxon>Gigasporaceae</taxon>
        <taxon>Gigaspora</taxon>
    </lineage>
</organism>
<dbReference type="Pfam" id="PF07714">
    <property type="entry name" value="PK_Tyr_Ser-Thr"/>
    <property type="match status" value="1"/>
</dbReference>
<dbReference type="Gene3D" id="1.10.510.10">
    <property type="entry name" value="Transferase(Phosphotransferase) domain 1"/>
    <property type="match status" value="1"/>
</dbReference>
<sequence length="151" mass="17419">MFNVHITDFGLYKLVSQDSSSKVLFDIYSFGIITSEIFTGYPPYYNFSHDNKLATKICYGLRPKIRYEVPQLLLDLMNECLDAEPQNRSTAKEIDDTLVQNIKGLDKNFITYYQVKYQTHPQANYTSRLLDLSKLPKSGSQPIDYEIPDGK</sequence>
<dbReference type="PROSITE" id="PS50011">
    <property type="entry name" value="PROTEIN_KINASE_DOM"/>
    <property type="match status" value="1"/>
</dbReference>
<comment type="caution">
    <text evidence="2">The sequence shown here is derived from an EMBL/GenBank/DDBJ whole genome shotgun (WGS) entry which is preliminary data.</text>
</comment>